<proteinExistence type="predicted"/>
<dbReference type="Pfam" id="PF13191">
    <property type="entry name" value="AAA_16"/>
    <property type="match status" value="1"/>
</dbReference>
<dbReference type="Proteomes" id="UP000286208">
    <property type="component" value="Unassembled WGS sequence"/>
</dbReference>
<dbReference type="SMART" id="SM00421">
    <property type="entry name" value="HTH_LUXR"/>
    <property type="match status" value="1"/>
</dbReference>
<feature type="region of interest" description="Disordered" evidence="3">
    <location>
        <begin position="988"/>
        <end position="1010"/>
    </location>
</feature>
<sequence>MRIARTDAVRTLLVADMVVIKPQSAVSVPGESCRFLAGYPGGIYRFAQIGDRFADSLRGMGSAFEASRIPSATRHEARIVGRERHLSALASCASTARTGEGRIVVVHGDSGYGKTALVHAFLARERDWSVASALGDDSDCAAPYGVLEQLADDLVHGGAAFMVDRVALWDRGMRGCADALLAAIDEIEGPVCLVVDDAQWVDDDSAGVLMLVAQAVRHRPVLVILAARRGRSPLLNRARRIADDPLRGAVVHVDALQPPDVRELVEDVLDIDYPVRAAAVLAEYTRGCPLDILAAIEAMGADPARAGQLVRHVPNLVDSVRAVLLQVSDACRRGIELMAVLDAPTSVAELDAAAAHLGGPVDVPAALRVDLIELENVEGVLTVRPPHVRIRDAVLASMGGDAIRAAHAAVAKVASGHRALVHRAASFGDGNEDFAAHLDRQAANARVLGDLDRAVEYGLWSVRLSTDPGAQRRRLLACAAGAVSGRHLRVFDELVEGIEALPSEPERDLLLAYAQLRRGDTDAARAYSAGALVADLGGAAEPTALRVVITCELAAALAAMGDMAGLAALCDVLERDLATIAAERSQGRAVDGAAIDLAAREIELFALRSAVGHYTEGIPVHGSPVAGLLAQVAPERYGSRHAIALITRGTLLHKDGRLHAALDDLTCGLSLVDDDSSWVAQQGRIELAMVQFRLGDWDDAERTAAESLDVALDLGDPWSTAPAYAVAALVPVGRGQLAIAERRLGLAHTSLSGAGTLLAYRAIALAEVLLSVATHRPDRALSAMRIHRVHDDVGDRVGNWDAAEAIALLVSGRVDEALAILERSEGTSAEHLLVRGAASFVVGERARGAGQLRRALAAVDADSSVIIKGVTWQRVGMFLVSDGEPELGESLIRRARDLYERLGATLWLAECEAALTSALDRARTRDRSTDPSGPDTVLTAREREVAQLVGEGLTNREVAEQLTLSIRTVDFHLRNVLHKLGFGSRRQLRGWSPRHHRPMRHSDHEFLTDK</sequence>
<dbReference type="Gene3D" id="1.10.10.10">
    <property type="entry name" value="Winged helix-like DNA-binding domain superfamily/Winged helix DNA-binding domain"/>
    <property type="match status" value="1"/>
</dbReference>
<keyword evidence="6" id="KW-1185">Reference proteome</keyword>
<dbReference type="PRINTS" id="PR00038">
    <property type="entry name" value="HTHLUXR"/>
</dbReference>
<evidence type="ECO:0000256" key="3">
    <source>
        <dbReference type="SAM" id="MobiDB-lite"/>
    </source>
</evidence>
<keyword evidence="2" id="KW-0067">ATP-binding</keyword>
<keyword evidence="1" id="KW-0547">Nucleotide-binding</keyword>
<evidence type="ECO:0000259" key="4">
    <source>
        <dbReference type="PROSITE" id="PS50043"/>
    </source>
</evidence>
<dbReference type="GO" id="GO:0006355">
    <property type="term" value="P:regulation of DNA-templated transcription"/>
    <property type="evidence" value="ECO:0007669"/>
    <property type="project" value="InterPro"/>
</dbReference>
<dbReference type="GO" id="GO:0003677">
    <property type="term" value="F:DNA binding"/>
    <property type="evidence" value="ECO:0007669"/>
    <property type="project" value="InterPro"/>
</dbReference>
<dbReference type="SUPFAM" id="SSF52540">
    <property type="entry name" value="P-loop containing nucleoside triphosphate hydrolases"/>
    <property type="match status" value="1"/>
</dbReference>
<evidence type="ECO:0000256" key="2">
    <source>
        <dbReference type="ARBA" id="ARBA00022840"/>
    </source>
</evidence>
<dbReference type="PANTHER" id="PTHR16305:SF35">
    <property type="entry name" value="TRANSCRIPTIONAL ACTIVATOR DOMAIN"/>
    <property type="match status" value="1"/>
</dbReference>
<feature type="domain" description="HTH luxR-type" evidence="4">
    <location>
        <begin position="931"/>
        <end position="996"/>
    </location>
</feature>
<dbReference type="InterPro" id="IPR000792">
    <property type="entry name" value="Tscrpt_reg_LuxR_C"/>
</dbReference>
<dbReference type="EMBL" id="RKLP01000001">
    <property type="protein sequence ID" value="RVW10937.1"/>
    <property type="molecule type" value="Genomic_DNA"/>
</dbReference>
<reference evidence="5 6" key="1">
    <citation type="submission" date="2018-11" db="EMBL/GenBank/DDBJ databases">
        <title>Rhodococcus spongicola sp. nov. and Rhodococcus xishaensis sp. nov. from marine sponges.</title>
        <authorList>
            <person name="Li L."/>
            <person name="Lin H.W."/>
        </authorList>
    </citation>
    <scope>NUCLEOTIDE SEQUENCE [LARGE SCALE GENOMIC DNA]</scope>
    <source>
        <strain evidence="5 6">CCTCC AB2014297</strain>
    </source>
</reference>
<evidence type="ECO:0000313" key="5">
    <source>
        <dbReference type="EMBL" id="RVW10937.1"/>
    </source>
</evidence>
<accession>A0A3S3BGV9</accession>
<dbReference type="SUPFAM" id="SSF46894">
    <property type="entry name" value="C-terminal effector domain of the bipartite response regulators"/>
    <property type="match status" value="1"/>
</dbReference>
<dbReference type="PROSITE" id="PS00622">
    <property type="entry name" value="HTH_LUXR_1"/>
    <property type="match status" value="1"/>
</dbReference>
<dbReference type="SUPFAM" id="SSF48452">
    <property type="entry name" value="TPR-like"/>
    <property type="match status" value="1"/>
</dbReference>
<dbReference type="Pfam" id="PF00196">
    <property type="entry name" value="GerE"/>
    <property type="match status" value="1"/>
</dbReference>
<dbReference type="CDD" id="cd06170">
    <property type="entry name" value="LuxR_C_like"/>
    <property type="match status" value="1"/>
</dbReference>
<dbReference type="AlphaFoldDB" id="A0A3S3BGV9"/>
<dbReference type="InterPro" id="IPR027417">
    <property type="entry name" value="P-loop_NTPase"/>
</dbReference>
<protein>
    <submittedName>
        <fullName evidence="5">Helix-turn-helix transcriptional regulator</fullName>
    </submittedName>
</protein>
<dbReference type="InterPro" id="IPR016032">
    <property type="entry name" value="Sig_transdc_resp-reg_C-effctor"/>
</dbReference>
<dbReference type="Gene3D" id="3.40.50.300">
    <property type="entry name" value="P-loop containing nucleotide triphosphate hydrolases"/>
    <property type="match status" value="1"/>
</dbReference>
<dbReference type="Gene3D" id="1.25.40.10">
    <property type="entry name" value="Tetratricopeptide repeat domain"/>
    <property type="match status" value="1"/>
</dbReference>
<feature type="compositionally biased region" description="Basic residues" evidence="3">
    <location>
        <begin position="988"/>
        <end position="999"/>
    </location>
</feature>
<gene>
    <name evidence="5" type="ORF">EGT67_00185</name>
</gene>
<organism evidence="5 6">
    <name type="scientific">Prescottella agglutinans</name>
    <dbReference type="NCBI Taxonomy" id="1644129"/>
    <lineage>
        <taxon>Bacteria</taxon>
        <taxon>Bacillati</taxon>
        <taxon>Actinomycetota</taxon>
        <taxon>Actinomycetes</taxon>
        <taxon>Mycobacteriales</taxon>
        <taxon>Nocardiaceae</taxon>
        <taxon>Prescottella</taxon>
    </lineage>
</organism>
<dbReference type="InterPro" id="IPR036388">
    <property type="entry name" value="WH-like_DNA-bd_sf"/>
</dbReference>
<evidence type="ECO:0000256" key="1">
    <source>
        <dbReference type="ARBA" id="ARBA00022741"/>
    </source>
</evidence>
<dbReference type="GO" id="GO:0005524">
    <property type="term" value="F:ATP binding"/>
    <property type="evidence" value="ECO:0007669"/>
    <property type="project" value="UniProtKB-KW"/>
</dbReference>
<dbReference type="GO" id="GO:0004016">
    <property type="term" value="F:adenylate cyclase activity"/>
    <property type="evidence" value="ECO:0007669"/>
    <property type="project" value="TreeGrafter"/>
</dbReference>
<dbReference type="PROSITE" id="PS50043">
    <property type="entry name" value="HTH_LUXR_2"/>
    <property type="match status" value="1"/>
</dbReference>
<dbReference type="GO" id="GO:0005737">
    <property type="term" value="C:cytoplasm"/>
    <property type="evidence" value="ECO:0007669"/>
    <property type="project" value="TreeGrafter"/>
</dbReference>
<name>A0A3S3BGV9_9NOCA</name>
<dbReference type="InterPro" id="IPR011990">
    <property type="entry name" value="TPR-like_helical_dom_sf"/>
</dbReference>
<comment type="caution">
    <text evidence="5">The sequence shown here is derived from an EMBL/GenBank/DDBJ whole genome shotgun (WGS) entry which is preliminary data.</text>
</comment>
<evidence type="ECO:0000313" key="6">
    <source>
        <dbReference type="Proteomes" id="UP000286208"/>
    </source>
</evidence>
<dbReference type="PANTHER" id="PTHR16305">
    <property type="entry name" value="TESTICULAR SOLUBLE ADENYLYL CYCLASE"/>
    <property type="match status" value="1"/>
</dbReference>
<feature type="compositionally biased region" description="Basic and acidic residues" evidence="3">
    <location>
        <begin position="1000"/>
        <end position="1010"/>
    </location>
</feature>
<dbReference type="InterPro" id="IPR041664">
    <property type="entry name" value="AAA_16"/>
</dbReference>